<dbReference type="PANTHER" id="PTHR30163">
    <property type="entry name" value="MEMBRANE-BOUND LYTIC MUREIN TRANSGLYCOSYLASE B"/>
    <property type="match status" value="1"/>
</dbReference>
<keyword evidence="3" id="KW-1185">Reference proteome</keyword>
<dbReference type="Pfam" id="PF13406">
    <property type="entry name" value="SLT_2"/>
    <property type="match status" value="1"/>
</dbReference>
<dbReference type="SUPFAM" id="SSF53955">
    <property type="entry name" value="Lysozyme-like"/>
    <property type="match status" value="1"/>
</dbReference>
<reference evidence="2 3" key="1">
    <citation type="submission" date="2018-08" db="EMBL/GenBank/DDBJ databases">
        <title>Microbacterium lemovicicum sp. nov., a bacterium isolated from a natural uranium-rich soil.</title>
        <authorList>
            <person name="ORTET P."/>
        </authorList>
    </citation>
    <scope>NUCLEOTIDE SEQUENCE [LARGE SCALE GENOMIC DNA]</scope>
    <source>
        <strain evidence="2 3">Viu22</strain>
    </source>
</reference>
<dbReference type="Gene3D" id="1.10.530.10">
    <property type="match status" value="1"/>
</dbReference>
<proteinExistence type="predicted"/>
<sequence>MAAKRRRRRRPHPIWTVLAATVVVAAHLALGAVVIVPAVAETLRPSPVGGVPDAAPTAPVATEGATASAGNAALVDQEWAESMSSRSGIPVRAVLGYAGAEIALRAENPACGIGWTTLAALGRIESSHGRHDGAVIDDDGVTRPGVWGPDLDGDGNALIADSDGGAIDGAAEIDRAVGPLQFIPETWASWGADGDGDGRADPQQIDDAALAAARYLCHYGDLTQPETWRTAIFAYNHLDVYVDDVAAQADRYAADARR</sequence>
<dbReference type="InterPro" id="IPR043426">
    <property type="entry name" value="MltB-like"/>
</dbReference>
<dbReference type="Proteomes" id="UP000276888">
    <property type="component" value="Chromosome"/>
</dbReference>
<organism evidence="2 3">
    <name type="scientific">Microbacterium lemovicicum</name>
    <dbReference type="NCBI Taxonomy" id="1072463"/>
    <lineage>
        <taxon>Bacteria</taxon>
        <taxon>Bacillati</taxon>
        <taxon>Actinomycetota</taxon>
        <taxon>Actinomycetes</taxon>
        <taxon>Micrococcales</taxon>
        <taxon>Microbacteriaceae</taxon>
        <taxon>Microbacterium</taxon>
    </lineage>
</organism>
<feature type="domain" description="Transglycosylase SLT" evidence="1">
    <location>
        <begin position="176"/>
        <end position="232"/>
    </location>
</feature>
<dbReference type="PANTHER" id="PTHR30163:SF8">
    <property type="entry name" value="LYTIC MUREIN TRANSGLYCOSYLASE"/>
    <property type="match status" value="1"/>
</dbReference>
<evidence type="ECO:0000313" key="3">
    <source>
        <dbReference type="Proteomes" id="UP000276888"/>
    </source>
</evidence>
<dbReference type="OrthoDB" id="9796191at2"/>
<dbReference type="AlphaFoldDB" id="A0A3S9WEQ7"/>
<gene>
    <name evidence="2" type="ORF">CVS47_03211</name>
</gene>
<accession>A0A3S9WEQ7</accession>
<dbReference type="InterPro" id="IPR023346">
    <property type="entry name" value="Lysozyme-like_dom_sf"/>
</dbReference>
<dbReference type="GO" id="GO:0008933">
    <property type="term" value="F:peptidoglycan lytic transglycosylase activity"/>
    <property type="evidence" value="ECO:0007669"/>
    <property type="project" value="TreeGrafter"/>
</dbReference>
<protein>
    <recommendedName>
        <fullName evidence="1">Transglycosylase SLT domain-containing protein</fullName>
    </recommendedName>
</protein>
<evidence type="ECO:0000259" key="1">
    <source>
        <dbReference type="Pfam" id="PF13406"/>
    </source>
</evidence>
<name>A0A3S9WEQ7_9MICO</name>
<dbReference type="KEGG" id="mlv:CVS47_03211"/>
<evidence type="ECO:0000313" key="2">
    <source>
        <dbReference type="EMBL" id="AZS38553.1"/>
    </source>
</evidence>
<dbReference type="InterPro" id="IPR031304">
    <property type="entry name" value="SLT_2"/>
</dbReference>
<dbReference type="CDD" id="cd13399">
    <property type="entry name" value="Slt35-like"/>
    <property type="match status" value="1"/>
</dbReference>
<dbReference type="EMBL" id="CP031423">
    <property type="protein sequence ID" value="AZS38553.1"/>
    <property type="molecule type" value="Genomic_DNA"/>
</dbReference>
<dbReference type="GO" id="GO:0009253">
    <property type="term" value="P:peptidoglycan catabolic process"/>
    <property type="evidence" value="ECO:0007669"/>
    <property type="project" value="TreeGrafter"/>
</dbReference>
<dbReference type="RefSeq" id="WP_127096968.1">
    <property type="nucleotide sequence ID" value="NZ_CP031423.1"/>
</dbReference>